<reference evidence="2" key="1">
    <citation type="submission" date="2012-03" db="EMBL/GenBank/DDBJ databases">
        <title>Complete genome of Caldisphaera lagunensis DSM 15908.</title>
        <authorList>
            <person name="Lucas S."/>
            <person name="Copeland A."/>
            <person name="Lapidus A."/>
            <person name="Glavina del Rio T."/>
            <person name="Dalin E."/>
            <person name="Tice H."/>
            <person name="Bruce D."/>
            <person name="Goodwin L."/>
            <person name="Pitluck S."/>
            <person name="Peters L."/>
            <person name="Mikhailova N."/>
            <person name="Teshima H."/>
            <person name="Kyrpides N."/>
            <person name="Mavromatis K."/>
            <person name="Ivanova N."/>
            <person name="Brettin T."/>
            <person name="Detter J.C."/>
            <person name="Han C."/>
            <person name="Larimer F."/>
            <person name="Land M."/>
            <person name="Hauser L."/>
            <person name="Markowitz V."/>
            <person name="Cheng J.-F."/>
            <person name="Hugenholtz P."/>
            <person name="Woyke T."/>
            <person name="Wu D."/>
            <person name="Spring S."/>
            <person name="Schroeder M."/>
            <person name="Brambilla E."/>
            <person name="Klenk H.-P."/>
            <person name="Eisen J.A."/>
        </authorList>
    </citation>
    <scope>NUCLEOTIDE SEQUENCE [LARGE SCALE GENOMIC DNA]</scope>
    <source>
        <strain evidence="2">DSM 15908 / JCM 11604 / IC-154</strain>
    </source>
</reference>
<dbReference type="HOGENOM" id="CLU_2021386_0_0_2"/>
<accession>L0A9W9</accession>
<evidence type="ECO:0000313" key="2">
    <source>
        <dbReference type="Proteomes" id="UP000010469"/>
    </source>
</evidence>
<dbReference type="AlphaFoldDB" id="L0A9W9"/>
<proteinExistence type="predicted"/>
<gene>
    <name evidence="1" type="ordered locus">Calag_0446</name>
</gene>
<dbReference type="Proteomes" id="UP000010469">
    <property type="component" value="Chromosome"/>
</dbReference>
<name>L0A9W9_CALLD</name>
<organism evidence="1 2">
    <name type="scientific">Caldisphaera lagunensis (strain DSM 15908 / JCM 11604 / ANMR 0165 / IC-154)</name>
    <dbReference type="NCBI Taxonomy" id="1056495"/>
    <lineage>
        <taxon>Archaea</taxon>
        <taxon>Thermoproteota</taxon>
        <taxon>Thermoprotei</taxon>
        <taxon>Acidilobales</taxon>
        <taxon>Caldisphaeraceae</taxon>
        <taxon>Caldisphaera</taxon>
    </lineage>
</organism>
<evidence type="ECO:0000313" key="1">
    <source>
        <dbReference type="EMBL" id="AFZ70214.1"/>
    </source>
</evidence>
<sequence length="122" mass="14369">MRKLLPYGLILHGVMLTVLINREETGGAWTSLKMSQWRLLPIIDFYKLNKETIEKLSDLFDRVSKKVLKEIPEQFNPENIDQIRFEIDCGFLNAFNQSPSEIENYLNKLYGKVYIALKRMWG</sequence>
<dbReference type="InParanoid" id="L0A9W9"/>
<dbReference type="KEGG" id="clg:Calag_0446"/>
<protein>
    <submittedName>
        <fullName evidence="1">Uncharacterized protein</fullName>
    </submittedName>
</protein>
<keyword evidence="2" id="KW-1185">Reference proteome</keyword>
<dbReference type="EMBL" id="CP003378">
    <property type="protein sequence ID" value="AFZ70214.1"/>
    <property type="molecule type" value="Genomic_DNA"/>
</dbReference>